<reference evidence="2" key="1">
    <citation type="journal article" date="2019" name="Plant Biotechnol. J.">
        <title>Genome sequencing of the Australian wild diploid species Gossypium australe highlights disease resistance and delayed gland morphogenesis.</title>
        <authorList>
            <person name="Cai Y."/>
            <person name="Cai X."/>
            <person name="Wang Q."/>
            <person name="Wang P."/>
            <person name="Zhang Y."/>
            <person name="Cai C."/>
            <person name="Xu Y."/>
            <person name="Wang K."/>
            <person name="Zhou Z."/>
            <person name="Wang C."/>
            <person name="Geng S."/>
            <person name="Li B."/>
            <person name="Dong Q."/>
            <person name="Hou Y."/>
            <person name="Wang H."/>
            <person name="Ai P."/>
            <person name="Liu Z."/>
            <person name="Yi F."/>
            <person name="Sun M."/>
            <person name="An G."/>
            <person name="Cheng J."/>
            <person name="Zhang Y."/>
            <person name="Shi Q."/>
            <person name="Xie Y."/>
            <person name="Shi X."/>
            <person name="Chang Y."/>
            <person name="Huang F."/>
            <person name="Chen Y."/>
            <person name="Hong S."/>
            <person name="Mi L."/>
            <person name="Sun Q."/>
            <person name="Zhang L."/>
            <person name="Zhou B."/>
            <person name="Peng R."/>
            <person name="Zhang X."/>
            <person name="Liu F."/>
        </authorList>
    </citation>
    <scope>NUCLEOTIDE SEQUENCE [LARGE SCALE GENOMIC DNA]</scope>
    <source>
        <strain evidence="2">cv. PA1801</strain>
    </source>
</reference>
<protein>
    <submittedName>
        <fullName evidence="1">Gag protease polyprotein</fullName>
    </submittedName>
</protein>
<evidence type="ECO:0000313" key="1">
    <source>
        <dbReference type="EMBL" id="KAA3473370.1"/>
    </source>
</evidence>
<dbReference type="GO" id="GO:0006508">
    <property type="term" value="P:proteolysis"/>
    <property type="evidence" value="ECO:0007669"/>
    <property type="project" value="UniProtKB-KW"/>
</dbReference>
<comment type="caution">
    <text evidence="1">The sequence shown here is derived from an EMBL/GenBank/DDBJ whole genome shotgun (WGS) entry which is preliminary data.</text>
</comment>
<organism evidence="1 2">
    <name type="scientific">Gossypium australe</name>
    <dbReference type="NCBI Taxonomy" id="47621"/>
    <lineage>
        <taxon>Eukaryota</taxon>
        <taxon>Viridiplantae</taxon>
        <taxon>Streptophyta</taxon>
        <taxon>Embryophyta</taxon>
        <taxon>Tracheophyta</taxon>
        <taxon>Spermatophyta</taxon>
        <taxon>Magnoliopsida</taxon>
        <taxon>eudicotyledons</taxon>
        <taxon>Gunneridae</taxon>
        <taxon>Pentapetalae</taxon>
        <taxon>rosids</taxon>
        <taxon>malvids</taxon>
        <taxon>Malvales</taxon>
        <taxon>Malvaceae</taxon>
        <taxon>Malvoideae</taxon>
        <taxon>Gossypium</taxon>
    </lineage>
</organism>
<dbReference type="Gene3D" id="3.30.420.10">
    <property type="entry name" value="Ribonuclease H-like superfamily/Ribonuclease H"/>
    <property type="match status" value="1"/>
</dbReference>
<keyword evidence="2" id="KW-1185">Reference proteome</keyword>
<dbReference type="AlphaFoldDB" id="A0A5B6VVZ0"/>
<keyword evidence="1" id="KW-0378">Hydrolase</keyword>
<evidence type="ECO:0000313" key="2">
    <source>
        <dbReference type="Proteomes" id="UP000325315"/>
    </source>
</evidence>
<dbReference type="PANTHER" id="PTHR45835">
    <property type="entry name" value="YALI0A06105P"/>
    <property type="match status" value="1"/>
</dbReference>
<proteinExistence type="predicted"/>
<dbReference type="InterPro" id="IPR036397">
    <property type="entry name" value="RNaseH_sf"/>
</dbReference>
<dbReference type="OrthoDB" id="1623338at2759"/>
<dbReference type="InterPro" id="IPR012337">
    <property type="entry name" value="RNaseH-like_sf"/>
</dbReference>
<dbReference type="SUPFAM" id="SSF53098">
    <property type="entry name" value="Ribonuclease H-like"/>
    <property type="match status" value="1"/>
</dbReference>
<keyword evidence="1" id="KW-0645">Protease</keyword>
<dbReference type="EMBL" id="SMMG02000005">
    <property type="protein sequence ID" value="KAA3473370.1"/>
    <property type="molecule type" value="Genomic_DNA"/>
</dbReference>
<dbReference type="GO" id="GO:0003676">
    <property type="term" value="F:nucleic acid binding"/>
    <property type="evidence" value="ECO:0007669"/>
    <property type="project" value="InterPro"/>
</dbReference>
<sequence>MDFVSGLHLTPTKKDLVWVIVDRLTKSTHFHPIKIDYSLQRLAKSYVTEIVRLHKIPVSIISDKDPRFTSRYTAGFQYYISFSVQGLVLEDILRSCVIDFRGNWKDHLPLAKIAISRGVSKSVTVEKGHPIRMKGQVKSKIHRTLSYFKTGGIDCLSA</sequence>
<dbReference type="PANTHER" id="PTHR45835:SF99">
    <property type="entry name" value="CHROMO DOMAIN-CONTAINING PROTEIN-RELATED"/>
    <property type="match status" value="1"/>
</dbReference>
<gene>
    <name evidence="1" type="ORF">EPI10_023751</name>
</gene>
<dbReference type="GO" id="GO:0008233">
    <property type="term" value="F:peptidase activity"/>
    <property type="evidence" value="ECO:0007669"/>
    <property type="project" value="UniProtKB-KW"/>
</dbReference>
<dbReference type="Proteomes" id="UP000325315">
    <property type="component" value="Unassembled WGS sequence"/>
</dbReference>
<accession>A0A5B6VVZ0</accession>
<name>A0A5B6VVZ0_9ROSI</name>